<sequence length="201" mass="22055">MVLMGWGGAEGLSPLAGIFFFTGPVLLIFAMIFEWIMGNFFPMMVMGLFTVFWLSFGMLQLPGLGLGAAYATEADPTGTLSPEYNAAVALYLIVWGFGLLTFFVFTLKINVIFALIFFLTTTATWVLAGAYWKLVSADYEAAGKLQKTGGAILFVVATLGWYMCFIIMAGEMRIPISLPVGDLSHLWPRTDVELGLNEKQD</sequence>
<dbReference type="OMA" id="GNFFPMM"/>
<proteinExistence type="inferred from homology"/>
<evidence type="ECO:0000256" key="2">
    <source>
        <dbReference type="ARBA" id="ARBA00005587"/>
    </source>
</evidence>
<dbReference type="InterPro" id="IPR000791">
    <property type="entry name" value="Gpr1/Fun34/SatP-like"/>
</dbReference>
<reference evidence="8" key="1">
    <citation type="journal article" date="2013" name="Genome Announc.">
        <title>Draft genome sequence of the grapevine dieback fungus Eutypa lata UCR-EL1.</title>
        <authorList>
            <person name="Blanco-Ulate B."/>
            <person name="Rolshausen P.E."/>
            <person name="Cantu D."/>
        </authorList>
    </citation>
    <scope>NUCLEOTIDE SEQUENCE [LARGE SCALE GENOMIC DNA]</scope>
    <source>
        <strain evidence="8">UCR-EL1</strain>
    </source>
</reference>
<dbReference type="eggNOG" id="ENOG502SKF1">
    <property type="taxonomic scope" value="Eukaryota"/>
</dbReference>
<evidence type="ECO:0000256" key="3">
    <source>
        <dbReference type="ARBA" id="ARBA00022692"/>
    </source>
</evidence>
<dbReference type="Proteomes" id="UP000012174">
    <property type="component" value="Unassembled WGS sequence"/>
</dbReference>
<keyword evidence="4 6" id="KW-1133">Transmembrane helix</keyword>
<keyword evidence="5 6" id="KW-0472">Membrane</keyword>
<evidence type="ECO:0000313" key="7">
    <source>
        <dbReference type="EMBL" id="EMR69018.1"/>
    </source>
</evidence>
<keyword evidence="3 6" id="KW-0812">Transmembrane</keyword>
<feature type="transmembrane region" description="Helical" evidence="6">
    <location>
        <begin position="112"/>
        <end position="132"/>
    </location>
</feature>
<dbReference type="GO" id="GO:0015123">
    <property type="term" value="F:acetate transmembrane transporter activity"/>
    <property type="evidence" value="ECO:0007669"/>
    <property type="project" value="TreeGrafter"/>
</dbReference>
<feature type="transmembrane region" description="Helical" evidence="6">
    <location>
        <begin position="152"/>
        <end position="170"/>
    </location>
</feature>
<dbReference type="OrthoDB" id="3648309at2759"/>
<feature type="transmembrane region" description="Helical" evidence="6">
    <location>
        <begin position="12"/>
        <end position="33"/>
    </location>
</feature>
<dbReference type="GO" id="GO:0005886">
    <property type="term" value="C:plasma membrane"/>
    <property type="evidence" value="ECO:0007669"/>
    <property type="project" value="TreeGrafter"/>
</dbReference>
<dbReference type="EMBL" id="KB706143">
    <property type="protein sequence ID" value="EMR69018.1"/>
    <property type="molecule type" value="Genomic_DNA"/>
</dbReference>
<dbReference type="PANTHER" id="PTHR31123:SF4">
    <property type="entry name" value="PROTEIN ALCS"/>
    <property type="match status" value="1"/>
</dbReference>
<evidence type="ECO:0000256" key="4">
    <source>
        <dbReference type="ARBA" id="ARBA00022989"/>
    </source>
</evidence>
<name>M7SWU7_EUTLA</name>
<feature type="transmembrane region" description="Helical" evidence="6">
    <location>
        <begin position="45"/>
        <end position="72"/>
    </location>
</feature>
<dbReference type="InterPro" id="IPR051633">
    <property type="entry name" value="AceTr"/>
</dbReference>
<dbReference type="AlphaFoldDB" id="M7SWU7"/>
<organism evidence="7 8">
    <name type="scientific">Eutypa lata (strain UCR-EL1)</name>
    <name type="common">Grapevine dieback disease fungus</name>
    <name type="synonym">Eutypa armeniacae</name>
    <dbReference type="NCBI Taxonomy" id="1287681"/>
    <lineage>
        <taxon>Eukaryota</taxon>
        <taxon>Fungi</taxon>
        <taxon>Dikarya</taxon>
        <taxon>Ascomycota</taxon>
        <taxon>Pezizomycotina</taxon>
        <taxon>Sordariomycetes</taxon>
        <taxon>Xylariomycetidae</taxon>
        <taxon>Xylariales</taxon>
        <taxon>Diatrypaceae</taxon>
        <taxon>Eutypa</taxon>
    </lineage>
</organism>
<protein>
    <submittedName>
        <fullName evidence="7">Gpr1 fun34-class plasma membrane protein</fullName>
    </submittedName>
</protein>
<evidence type="ECO:0000256" key="6">
    <source>
        <dbReference type="SAM" id="Phobius"/>
    </source>
</evidence>
<comment type="subcellular location">
    <subcellularLocation>
        <location evidence="1">Membrane</location>
        <topology evidence="1">Multi-pass membrane protein</topology>
    </subcellularLocation>
</comment>
<accession>M7SWU7</accession>
<evidence type="ECO:0000256" key="1">
    <source>
        <dbReference type="ARBA" id="ARBA00004141"/>
    </source>
</evidence>
<evidence type="ECO:0000256" key="5">
    <source>
        <dbReference type="ARBA" id="ARBA00023136"/>
    </source>
</evidence>
<gene>
    <name evidence="7" type="ORF">UCREL1_3966</name>
</gene>
<dbReference type="HOGENOM" id="CLU_051062_4_1_1"/>
<dbReference type="PANTHER" id="PTHR31123">
    <property type="entry name" value="ACCUMULATION OF DYADS PROTEIN 2-RELATED"/>
    <property type="match status" value="1"/>
</dbReference>
<comment type="similarity">
    <text evidence="2">Belongs to the acetate uptake transporter (AceTr) (TC 2.A.96) family.</text>
</comment>
<evidence type="ECO:0000313" key="8">
    <source>
        <dbReference type="Proteomes" id="UP000012174"/>
    </source>
</evidence>
<dbReference type="Pfam" id="PF01184">
    <property type="entry name" value="Gpr1_Fun34_YaaH"/>
    <property type="match status" value="1"/>
</dbReference>
<keyword evidence="8" id="KW-1185">Reference proteome</keyword>
<feature type="transmembrane region" description="Helical" evidence="6">
    <location>
        <begin position="84"/>
        <end position="105"/>
    </location>
</feature>
<dbReference type="KEGG" id="ela:UCREL1_3966"/>